<evidence type="ECO:0000256" key="9">
    <source>
        <dbReference type="ARBA" id="ARBA00064984"/>
    </source>
</evidence>
<keyword evidence="4" id="KW-0156">Chromatin regulator</keyword>
<evidence type="ECO:0000256" key="3">
    <source>
        <dbReference type="ARBA" id="ARBA00022473"/>
    </source>
</evidence>
<dbReference type="SUPFAM" id="SSF69203">
    <property type="entry name" value="Nucleoplasmin-like core domain"/>
    <property type="match status" value="1"/>
</dbReference>
<comment type="subcellular location">
    <subcellularLocation>
        <location evidence="1">Nucleus</location>
    </subcellularLocation>
</comment>
<dbReference type="Ensembl" id="ENSPCOT00000024283.1">
    <property type="protein sequence ID" value="ENSPCOP00000013679.1"/>
    <property type="gene ID" value="ENSPCOG00000018483.1"/>
</dbReference>
<keyword evidence="5" id="KW-0143">Chaperone</keyword>
<dbReference type="GO" id="GO:0006338">
    <property type="term" value="P:chromatin remodeling"/>
    <property type="evidence" value="ECO:0007669"/>
    <property type="project" value="TreeGrafter"/>
</dbReference>
<reference evidence="12" key="2">
    <citation type="submission" date="2025-09" db="UniProtKB">
        <authorList>
            <consortium name="Ensembl"/>
        </authorList>
    </citation>
    <scope>IDENTIFICATION</scope>
</reference>
<evidence type="ECO:0000313" key="13">
    <source>
        <dbReference type="Proteomes" id="UP000233160"/>
    </source>
</evidence>
<dbReference type="Pfam" id="PF03066">
    <property type="entry name" value="Nucleoplasmin"/>
    <property type="match status" value="1"/>
</dbReference>
<evidence type="ECO:0000256" key="6">
    <source>
        <dbReference type="ARBA" id="ARBA00023242"/>
    </source>
</evidence>
<evidence type="ECO:0000256" key="4">
    <source>
        <dbReference type="ARBA" id="ARBA00022853"/>
    </source>
</evidence>
<dbReference type="InterPro" id="IPR024057">
    <property type="entry name" value="Nucleoplasmin_core_dom"/>
</dbReference>
<evidence type="ECO:0000256" key="10">
    <source>
        <dbReference type="ARBA" id="ARBA00074907"/>
    </source>
</evidence>
<comment type="function">
    <text evidence="8">Core histones chaperone involved in chromatin reprogramming, specially during fertilization and early embryonic development. Probably involved in sperm DNA decondensation during fertilization.</text>
</comment>
<accession>A0A2K6FI78</accession>
<comment type="subunit">
    <text evidence="9">Homopentamer, when bound to H2A-H2B dimers only. Homodecamer of two stacked pentamers, when bound to H2A-H2B dimers and H3-H4 tetramers simultaneously.</text>
</comment>
<dbReference type="OMA" id="RHCMPMV"/>
<keyword evidence="3" id="KW-0217">Developmental protein</keyword>
<keyword evidence="13" id="KW-1185">Reference proteome</keyword>
<keyword evidence="6" id="KW-0539">Nucleus</keyword>
<dbReference type="InterPro" id="IPR004301">
    <property type="entry name" value="Nucleoplasmin"/>
</dbReference>
<reference evidence="12" key="1">
    <citation type="submission" date="2025-08" db="UniProtKB">
        <authorList>
            <consortium name="Ensembl"/>
        </authorList>
    </citation>
    <scope>IDENTIFICATION</scope>
</reference>
<evidence type="ECO:0000259" key="11">
    <source>
        <dbReference type="Pfam" id="PF03066"/>
    </source>
</evidence>
<dbReference type="GO" id="GO:0005654">
    <property type="term" value="C:nucleoplasm"/>
    <property type="evidence" value="ECO:0007669"/>
    <property type="project" value="TreeGrafter"/>
</dbReference>
<evidence type="ECO:0000313" key="12">
    <source>
        <dbReference type="Ensembl" id="ENSPCOP00000013679.1"/>
    </source>
</evidence>
<dbReference type="GO" id="GO:0045740">
    <property type="term" value="P:positive regulation of DNA replication"/>
    <property type="evidence" value="ECO:0007669"/>
    <property type="project" value="TreeGrafter"/>
</dbReference>
<dbReference type="FunFam" id="2.60.120.340:FF:000003">
    <property type="entry name" value="Nucleoplasmin 2"/>
    <property type="match status" value="1"/>
</dbReference>
<dbReference type="GO" id="GO:0007338">
    <property type="term" value="P:single fertilization"/>
    <property type="evidence" value="ECO:0007669"/>
    <property type="project" value="UniProtKB-KW"/>
</dbReference>
<sequence>MNLSSTSSTAEKTVTTVLWGCELSQEKRTWTFKPQLEGKPDCKLLLHTICLGEKAKEELNRVEILPLSNLEDKKAQPVTIASLQASVLPMVTMMRFELSPPVTFQLRAGSGPVFLSGQECYEKKAGKRRGSCETQCQ</sequence>
<dbReference type="Gene3D" id="2.60.120.340">
    <property type="entry name" value="Nucleoplasmin core domain"/>
    <property type="match status" value="1"/>
</dbReference>
<comment type="similarity">
    <text evidence="2">Belongs to the nucleoplasmin family.</text>
</comment>
<evidence type="ECO:0000256" key="7">
    <source>
        <dbReference type="ARBA" id="ARBA00023279"/>
    </source>
</evidence>
<evidence type="ECO:0000256" key="5">
    <source>
        <dbReference type="ARBA" id="ARBA00023186"/>
    </source>
</evidence>
<organism evidence="12 13">
    <name type="scientific">Propithecus coquereli</name>
    <name type="common">Coquerel's sifaka</name>
    <name type="synonym">Propithecus verreauxi coquereli</name>
    <dbReference type="NCBI Taxonomy" id="379532"/>
    <lineage>
        <taxon>Eukaryota</taxon>
        <taxon>Metazoa</taxon>
        <taxon>Chordata</taxon>
        <taxon>Craniata</taxon>
        <taxon>Vertebrata</taxon>
        <taxon>Euteleostomi</taxon>
        <taxon>Mammalia</taxon>
        <taxon>Eutheria</taxon>
        <taxon>Euarchontoglires</taxon>
        <taxon>Primates</taxon>
        <taxon>Strepsirrhini</taxon>
        <taxon>Lemuriformes</taxon>
        <taxon>Indriidae</taxon>
        <taxon>Propithecus</taxon>
    </lineage>
</organism>
<proteinExistence type="inferred from homology"/>
<protein>
    <recommendedName>
        <fullName evidence="10">Nucleoplasmin-2</fullName>
    </recommendedName>
</protein>
<dbReference type="GeneTree" id="ENSGT00940000161418"/>
<dbReference type="GO" id="GO:0005730">
    <property type="term" value="C:nucleolus"/>
    <property type="evidence" value="ECO:0007669"/>
    <property type="project" value="TreeGrafter"/>
</dbReference>
<evidence type="ECO:0000256" key="2">
    <source>
        <dbReference type="ARBA" id="ARBA00010744"/>
    </source>
</evidence>
<dbReference type="PANTHER" id="PTHR22747:SF14">
    <property type="entry name" value="NUCLEOPLASMIN-2"/>
    <property type="match status" value="1"/>
</dbReference>
<feature type="domain" description="Nucleoplasmin core" evidence="11">
    <location>
        <begin position="18"/>
        <end position="121"/>
    </location>
</feature>
<evidence type="ECO:0000256" key="1">
    <source>
        <dbReference type="ARBA" id="ARBA00004123"/>
    </source>
</evidence>
<dbReference type="STRING" id="379532.ENSPCOP00000013679"/>
<dbReference type="InterPro" id="IPR036824">
    <property type="entry name" value="Nucleoplasmin_core_dom_sf"/>
</dbReference>
<dbReference type="GO" id="GO:0005737">
    <property type="term" value="C:cytoplasm"/>
    <property type="evidence" value="ECO:0007669"/>
    <property type="project" value="TreeGrafter"/>
</dbReference>
<name>A0A2K6FI78_PROCO</name>
<dbReference type="GO" id="GO:0003682">
    <property type="term" value="F:chromatin binding"/>
    <property type="evidence" value="ECO:0007669"/>
    <property type="project" value="TreeGrafter"/>
</dbReference>
<dbReference type="GO" id="GO:0042393">
    <property type="term" value="F:histone binding"/>
    <property type="evidence" value="ECO:0007669"/>
    <property type="project" value="TreeGrafter"/>
</dbReference>
<dbReference type="GO" id="GO:0003723">
    <property type="term" value="F:RNA binding"/>
    <property type="evidence" value="ECO:0007669"/>
    <property type="project" value="TreeGrafter"/>
</dbReference>
<dbReference type="PANTHER" id="PTHR22747">
    <property type="entry name" value="NUCLEOPLASMIN"/>
    <property type="match status" value="1"/>
</dbReference>
<dbReference type="Proteomes" id="UP000233160">
    <property type="component" value="Unassembled WGS sequence"/>
</dbReference>
<dbReference type="AlphaFoldDB" id="A0A2K6FI78"/>
<keyword evidence="7" id="KW-0278">Fertilization</keyword>
<evidence type="ECO:0000256" key="8">
    <source>
        <dbReference type="ARBA" id="ARBA00057534"/>
    </source>
</evidence>